<keyword evidence="3 6" id="KW-0732">Signal</keyword>
<name>A0A7J8GK72_MOLMO</name>
<comment type="function">
    <text evidence="4">Has antimicrobial activity against E.coli. Plays a role in the defense response in the male reproductive tract, contributing to sperm maturation, storage and protection.</text>
</comment>
<dbReference type="Pfam" id="PF05324">
    <property type="entry name" value="Sperm_Ag_HE2"/>
    <property type="match status" value="1"/>
</dbReference>
<evidence type="ECO:0000256" key="4">
    <source>
        <dbReference type="ARBA" id="ARBA00045473"/>
    </source>
</evidence>
<dbReference type="GO" id="GO:0005576">
    <property type="term" value="C:extracellular region"/>
    <property type="evidence" value="ECO:0007669"/>
    <property type="project" value="UniProtKB-SubCell"/>
</dbReference>
<accession>A0A7J8GK72</accession>
<gene>
    <name evidence="7" type="ORF">HJG59_011419</name>
</gene>
<evidence type="ECO:0000256" key="6">
    <source>
        <dbReference type="SAM" id="SignalP"/>
    </source>
</evidence>
<evidence type="ECO:0000256" key="3">
    <source>
        <dbReference type="ARBA" id="ARBA00022729"/>
    </source>
</evidence>
<evidence type="ECO:0000256" key="1">
    <source>
        <dbReference type="ARBA" id="ARBA00004613"/>
    </source>
</evidence>
<feature type="region of interest" description="Disordered" evidence="5">
    <location>
        <begin position="24"/>
        <end position="69"/>
    </location>
</feature>
<protein>
    <submittedName>
        <fullName evidence="7">Uncharacterized protein</fullName>
    </submittedName>
</protein>
<evidence type="ECO:0000256" key="5">
    <source>
        <dbReference type="SAM" id="MobiDB-lite"/>
    </source>
</evidence>
<dbReference type="InterPro" id="IPR007988">
    <property type="entry name" value="Sperm_Ag_11A_B"/>
</dbReference>
<feature type="chain" id="PRO_5029477381" evidence="6">
    <location>
        <begin position="23"/>
        <end position="111"/>
    </location>
</feature>
<reference evidence="7 8" key="1">
    <citation type="journal article" date="2020" name="Nature">
        <title>Six reference-quality genomes reveal evolution of bat adaptations.</title>
        <authorList>
            <person name="Jebb D."/>
            <person name="Huang Z."/>
            <person name="Pippel M."/>
            <person name="Hughes G.M."/>
            <person name="Lavrichenko K."/>
            <person name="Devanna P."/>
            <person name="Winkler S."/>
            <person name="Jermiin L.S."/>
            <person name="Skirmuntt E.C."/>
            <person name="Katzourakis A."/>
            <person name="Burkitt-Gray L."/>
            <person name="Ray D.A."/>
            <person name="Sullivan K.A.M."/>
            <person name="Roscito J.G."/>
            <person name="Kirilenko B.M."/>
            <person name="Davalos L.M."/>
            <person name="Corthals A.P."/>
            <person name="Power M.L."/>
            <person name="Jones G."/>
            <person name="Ransome R.D."/>
            <person name="Dechmann D.K.N."/>
            <person name="Locatelli A.G."/>
            <person name="Puechmaille S.J."/>
            <person name="Fedrigo O."/>
            <person name="Jarvis E.D."/>
            <person name="Hiller M."/>
            <person name="Vernes S.C."/>
            <person name="Myers E.W."/>
            <person name="Teeling E.C."/>
        </authorList>
    </citation>
    <scope>NUCLEOTIDE SEQUENCE [LARGE SCALE GENOMIC DNA]</scope>
    <source>
        <strain evidence="7">MMolMol1</strain>
        <tissue evidence="7">Muscle</tissue>
    </source>
</reference>
<sequence length="111" mass="12015">MKPLLLPCTLLVGLLCPGLSRAPHDNRQGAEGPSAPREASRGPGADASGALRHQAKRYLLPRTPPYREAGPDYKVVNCRASEGLCQEYCNYMEIQLGLCYNAKDACCLPQA</sequence>
<evidence type="ECO:0000313" key="8">
    <source>
        <dbReference type="Proteomes" id="UP000550707"/>
    </source>
</evidence>
<dbReference type="EMBL" id="JACASF010000009">
    <property type="protein sequence ID" value="KAF6460504.1"/>
    <property type="molecule type" value="Genomic_DNA"/>
</dbReference>
<feature type="signal peptide" evidence="6">
    <location>
        <begin position="1"/>
        <end position="22"/>
    </location>
</feature>
<evidence type="ECO:0000313" key="7">
    <source>
        <dbReference type="EMBL" id="KAF6460504.1"/>
    </source>
</evidence>
<dbReference type="InParanoid" id="A0A7J8GK72"/>
<evidence type="ECO:0000256" key="2">
    <source>
        <dbReference type="ARBA" id="ARBA00022525"/>
    </source>
</evidence>
<dbReference type="Proteomes" id="UP000550707">
    <property type="component" value="Unassembled WGS sequence"/>
</dbReference>
<dbReference type="AlphaFoldDB" id="A0A7J8GK72"/>
<keyword evidence="2" id="KW-0964">Secreted</keyword>
<dbReference type="PANTHER" id="PTHR14081">
    <property type="entry name" value="SPERM-ASSOCIATED ANTIGEN 11A-RELATED-RELATED"/>
    <property type="match status" value="1"/>
</dbReference>
<keyword evidence="8" id="KW-1185">Reference proteome</keyword>
<organism evidence="7 8">
    <name type="scientific">Molossus molossus</name>
    <name type="common">Pallas' mastiff bat</name>
    <name type="synonym">Vespertilio molossus</name>
    <dbReference type="NCBI Taxonomy" id="27622"/>
    <lineage>
        <taxon>Eukaryota</taxon>
        <taxon>Metazoa</taxon>
        <taxon>Chordata</taxon>
        <taxon>Craniata</taxon>
        <taxon>Vertebrata</taxon>
        <taxon>Euteleostomi</taxon>
        <taxon>Mammalia</taxon>
        <taxon>Eutheria</taxon>
        <taxon>Laurasiatheria</taxon>
        <taxon>Chiroptera</taxon>
        <taxon>Yangochiroptera</taxon>
        <taxon>Molossidae</taxon>
        <taxon>Molossus</taxon>
    </lineage>
</organism>
<proteinExistence type="predicted"/>
<comment type="subcellular location">
    <subcellularLocation>
        <location evidence="1">Secreted</location>
    </subcellularLocation>
</comment>
<dbReference type="GO" id="GO:0061844">
    <property type="term" value="P:antimicrobial humoral immune response mediated by antimicrobial peptide"/>
    <property type="evidence" value="ECO:0007669"/>
    <property type="project" value="TreeGrafter"/>
</dbReference>
<dbReference type="PANTHER" id="PTHR14081:SF1">
    <property type="entry name" value="SPERM-ASSOCIATED ANTIGEN 11A-RELATED"/>
    <property type="match status" value="1"/>
</dbReference>
<comment type="caution">
    <text evidence="7">The sequence shown here is derived from an EMBL/GenBank/DDBJ whole genome shotgun (WGS) entry which is preliminary data.</text>
</comment>